<feature type="compositionally biased region" description="Basic and acidic residues" evidence="1">
    <location>
        <begin position="119"/>
        <end position="180"/>
    </location>
</feature>
<dbReference type="GeneID" id="19241008"/>
<feature type="compositionally biased region" description="Polar residues" evidence="1">
    <location>
        <begin position="445"/>
        <end position="454"/>
    </location>
</feature>
<feature type="region of interest" description="Disordered" evidence="1">
    <location>
        <begin position="119"/>
        <end position="458"/>
    </location>
</feature>
<reference evidence="3" key="1">
    <citation type="journal article" date="2014" name="BMC Genomics">
        <title>Genome characteristics reveal the impact of lichenization on lichen-forming fungus Endocarpon pusillum Hedwig (Verrucariales, Ascomycota).</title>
        <authorList>
            <person name="Wang Y.-Y."/>
            <person name="Liu B."/>
            <person name="Zhang X.-Y."/>
            <person name="Zhou Q.-M."/>
            <person name="Zhang T."/>
            <person name="Li H."/>
            <person name="Yu Y.-F."/>
            <person name="Zhang X.-L."/>
            <person name="Hao X.-Y."/>
            <person name="Wang M."/>
            <person name="Wang L."/>
            <person name="Wei J.-C."/>
        </authorList>
    </citation>
    <scope>NUCLEOTIDE SEQUENCE [LARGE SCALE GENOMIC DNA]</scope>
    <source>
        <strain evidence="3">Z07020 / HMAS-L-300199</strain>
    </source>
</reference>
<feature type="compositionally biased region" description="Low complexity" evidence="1">
    <location>
        <begin position="854"/>
        <end position="866"/>
    </location>
</feature>
<feature type="compositionally biased region" description="Polar residues" evidence="1">
    <location>
        <begin position="873"/>
        <end position="887"/>
    </location>
</feature>
<feature type="compositionally biased region" description="Basic and acidic residues" evidence="1">
    <location>
        <begin position="829"/>
        <end position="844"/>
    </location>
</feature>
<feature type="compositionally biased region" description="Pro residues" evidence="1">
    <location>
        <begin position="339"/>
        <end position="364"/>
    </location>
</feature>
<feature type="compositionally biased region" description="Low complexity" evidence="1">
    <location>
        <begin position="271"/>
        <end position="306"/>
    </location>
</feature>
<accession>U1G524</accession>
<dbReference type="AlphaFoldDB" id="U1G524"/>
<feature type="region of interest" description="Disordered" evidence="1">
    <location>
        <begin position="1"/>
        <end position="92"/>
    </location>
</feature>
<feature type="compositionally biased region" description="Basic residues" evidence="1">
    <location>
        <begin position="1"/>
        <end position="10"/>
    </location>
</feature>
<feature type="compositionally biased region" description="Low complexity" evidence="1">
    <location>
        <begin position="243"/>
        <end position="262"/>
    </location>
</feature>
<feature type="region of interest" description="Disordered" evidence="1">
    <location>
        <begin position="547"/>
        <end position="946"/>
    </location>
</feature>
<gene>
    <name evidence="2" type="ORF">EPUS_06061</name>
</gene>
<dbReference type="HOGENOM" id="CLU_310799_0_0_1"/>
<dbReference type="eggNOG" id="ENOG502RQEP">
    <property type="taxonomic scope" value="Eukaryota"/>
</dbReference>
<feature type="compositionally biased region" description="Basic residues" evidence="1">
    <location>
        <begin position="934"/>
        <end position="946"/>
    </location>
</feature>
<proteinExistence type="predicted"/>
<dbReference type="Proteomes" id="UP000019373">
    <property type="component" value="Unassembled WGS sequence"/>
</dbReference>
<dbReference type="OMA" id="PEFTETH"/>
<feature type="compositionally biased region" description="Polar residues" evidence="1">
    <location>
        <begin position="745"/>
        <end position="758"/>
    </location>
</feature>
<evidence type="ECO:0000313" key="3">
    <source>
        <dbReference type="Proteomes" id="UP000019373"/>
    </source>
</evidence>
<sequence length="946" mass="102205">MWTRQKRNQHKTTSSMNKAEKPDMDSVNLQQPSEKPFASTVIGPNEEDSGSDVSASPSDVENSFNTVRQSPAGPNHRSASTPDTNPPLQPESLSAIKQRLAELDAVDDVLVTRRNKLIAKRERKDERIRKRLAAEDARVKRQRDEEDARRTQSRRAKEERIRKRREMEDAEYRQKEKAHDDEEDELRRKLKNLKRGRPVDDEVTETRRASTVSESMSPPAKKHQPNPAPVQALNSPSRPNAMQPLQSPQQDQQPKAQYPYYYSWHPPPIAGPYTYGPGETYPPQNQSHPPQHNHLQSSPLPNGGRPPFNPPAPPPRHGPSPKPTTPLSHAQSPRHQAPAPAPPPPPPPPPPPGPSHYDVRPPPATSTFTSINAPPSGFPSVNQPPPQTIRTPIQPASKTKRGHQSSAKAQALALEAGTDHSPSHPPISSPPASTPTLGGKRKASTTHPYSQSEAFANRHHHCERTDELDRGIWTYFGPGGTKEAPTVAGKKEMYLRCNHDGCMRIDWKTVHGLQCHIVKNHGIPKGTIGSLELALERYGVPVQDIEDHEKKHGLGSAGTMAEKGTRGRPRASRPSDEIVAPRSTGAASGPVAGPTIAPPKPPSAARPKPSAPIVLFPNLAARSPSGGYVQDDIVYSEEESDGDESSVEVKPSVPRHVTAPIQWKASDSELSTPSTAKVEGDDGLRLPVPRSAPIEHGNPPTIDGPKSPEPRPTSGTETLAVTDTAPISAESLPAPSTKLPLHSVASATPMGTETQNIVSAAEHVNARLDTQDPEFTETHKNQTETHTQNQTETHTQNQTEAHTQNQTTQATSDSQDTAIPSTKSTSRPRGGERERRVPASERWDWAPIEDDDNATATNPSTSTTITLSKRKNSTASGNTLTKAQQELQGIDGSVGGDGDGEDGGAGGEDGSGNGNGNGSGNGSVTTKSPATARHSARKKTRRRVDA</sequence>
<dbReference type="OrthoDB" id="4159571at2759"/>
<feature type="compositionally biased region" description="Gly residues" evidence="1">
    <location>
        <begin position="892"/>
        <end position="921"/>
    </location>
</feature>
<feature type="compositionally biased region" description="Acidic residues" evidence="1">
    <location>
        <begin position="634"/>
        <end position="646"/>
    </location>
</feature>
<evidence type="ECO:0000256" key="1">
    <source>
        <dbReference type="SAM" id="MobiDB-lite"/>
    </source>
</evidence>
<feature type="compositionally biased region" description="Basic and acidic residues" evidence="1">
    <location>
        <begin position="764"/>
        <end position="783"/>
    </location>
</feature>
<feature type="compositionally biased region" description="Pro residues" evidence="1">
    <location>
        <begin position="307"/>
        <end position="324"/>
    </location>
</feature>
<dbReference type="PRINTS" id="PR01217">
    <property type="entry name" value="PRICHEXTENSN"/>
</dbReference>
<feature type="compositionally biased region" description="Basic and acidic residues" evidence="1">
    <location>
        <begin position="197"/>
        <end position="208"/>
    </location>
</feature>
<dbReference type="RefSeq" id="XP_007801941.1">
    <property type="nucleotide sequence ID" value="XM_007803750.1"/>
</dbReference>
<feature type="compositionally biased region" description="Polar residues" evidence="1">
    <location>
        <begin position="51"/>
        <end position="69"/>
    </location>
</feature>
<keyword evidence="3" id="KW-1185">Reference proteome</keyword>
<protein>
    <submittedName>
        <fullName evidence="2">Uncharacterized protein</fullName>
    </submittedName>
</protein>
<dbReference type="EMBL" id="KE721107">
    <property type="protein sequence ID" value="ERF72432.1"/>
    <property type="molecule type" value="Genomic_DNA"/>
</dbReference>
<feature type="compositionally biased region" description="Low complexity" evidence="1">
    <location>
        <begin position="784"/>
        <end position="818"/>
    </location>
</feature>
<feature type="compositionally biased region" description="Pro residues" evidence="1">
    <location>
        <begin position="423"/>
        <end position="433"/>
    </location>
</feature>
<evidence type="ECO:0000313" key="2">
    <source>
        <dbReference type="EMBL" id="ERF72432.1"/>
    </source>
</evidence>
<name>U1G524_ENDPU</name>
<organism evidence="2 3">
    <name type="scientific">Endocarpon pusillum (strain Z07020 / HMAS-L-300199)</name>
    <name type="common">Lichen-forming fungus</name>
    <dbReference type="NCBI Taxonomy" id="1263415"/>
    <lineage>
        <taxon>Eukaryota</taxon>
        <taxon>Fungi</taxon>
        <taxon>Dikarya</taxon>
        <taxon>Ascomycota</taxon>
        <taxon>Pezizomycotina</taxon>
        <taxon>Eurotiomycetes</taxon>
        <taxon>Chaetothyriomycetidae</taxon>
        <taxon>Verrucariales</taxon>
        <taxon>Verrucariaceae</taxon>
        <taxon>Endocarpon</taxon>
    </lineage>
</organism>